<dbReference type="GO" id="GO:0015205">
    <property type="term" value="F:nucleobase transmembrane transporter activity"/>
    <property type="evidence" value="ECO:0007669"/>
    <property type="project" value="TreeGrafter"/>
</dbReference>
<organism evidence="7 8">
    <name type="scientific">Igneacidithiobacillus copahuensis</name>
    <dbReference type="NCBI Taxonomy" id="2724909"/>
    <lineage>
        <taxon>Bacteria</taxon>
        <taxon>Pseudomonadati</taxon>
        <taxon>Pseudomonadota</taxon>
        <taxon>Acidithiobacillia</taxon>
        <taxon>Acidithiobacillales</taxon>
        <taxon>Acidithiobacillaceae</taxon>
        <taxon>Igneacidithiobacillus</taxon>
    </lineage>
</organism>
<evidence type="ECO:0000256" key="1">
    <source>
        <dbReference type="ARBA" id="ARBA00004141"/>
    </source>
</evidence>
<keyword evidence="3 6" id="KW-0812">Transmembrane</keyword>
<keyword evidence="8" id="KW-1185">Reference proteome</keyword>
<proteinExistence type="inferred from homology"/>
<comment type="caution">
    <text evidence="7">The sequence shown here is derived from an EMBL/GenBank/DDBJ whole genome shotgun (WGS) entry which is preliminary data.</text>
</comment>
<feature type="transmembrane region" description="Helical" evidence="6">
    <location>
        <begin position="320"/>
        <end position="338"/>
    </location>
</feature>
<accession>A0AAE2YQI5</accession>
<gene>
    <name evidence="7" type="ORF">HFQ13_07810</name>
</gene>
<feature type="transmembrane region" description="Helical" evidence="6">
    <location>
        <begin position="281"/>
        <end position="300"/>
    </location>
</feature>
<comment type="similarity">
    <text evidence="2">Belongs to the purine-cytosine permease (2.A.39) family.</text>
</comment>
<evidence type="ECO:0000313" key="7">
    <source>
        <dbReference type="EMBL" id="MBU2788108.1"/>
    </source>
</evidence>
<feature type="transmembrane region" description="Helical" evidence="6">
    <location>
        <begin position="359"/>
        <end position="380"/>
    </location>
</feature>
<dbReference type="GO" id="GO:0005886">
    <property type="term" value="C:plasma membrane"/>
    <property type="evidence" value="ECO:0007669"/>
    <property type="project" value="TreeGrafter"/>
</dbReference>
<evidence type="ECO:0000256" key="6">
    <source>
        <dbReference type="SAM" id="Phobius"/>
    </source>
</evidence>
<dbReference type="PANTHER" id="PTHR30618:SF0">
    <property type="entry name" value="PURINE-URACIL PERMEASE NCS1"/>
    <property type="match status" value="1"/>
</dbReference>
<evidence type="ECO:0000256" key="3">
    <source>
        <dbReference type="ARBA" id="ARBA00022692"/>
    </source>
</evidence>
<sequence length="505" mass="55369">MRSISPESPSFRIAVPEGVELRQLCAEAEQTPLYNEDLAPIPRARRSWGAWNYTALWVSMSAALTNYTLASGLMAAGMLWWQALLTITLGNLIVLIPMLLNAWVGVRFGIPFPVFVRAAFGTEGAKVAAMARGLVGCGWFGIQTWLGGLALSALLSHFWTAWMGIAGHEFFAFGAFWLVQMAIVSRGMGAIKRFESAAAPILLLLLLTLMIWALSVGPGFLATLRASTQLTASSSYTFWELFWPGLAANVGNWATLSLNIPDFTRYAKSQRAQLIGQSIGLPLGMMGTSFVGLFVTAAALEVFHKTLWNPIELIPYLTDNGFLLLLALGVILLAQTSINMGANVVSPSNDFSNLAPRWISFRLGGLLTGIVGILMCPWLLMEHAGAYIFTWLAGYGSLLGAIAGVMIADYWVWRRQDLSLIDLYRVSGRYGRWNWPAFVAMALAIVPLIPGFLTAAVSPGGIVKHPDFLDRIYTYGWLWTFAVAGVGYLLLQLLRRRQALRSQYA</sequence>
<dbReference type="RefSeq" id="WP_215870755.1">
    <property type="nucleotide sequence ID" value="NZ_JAAXYO010000107.1"/>
</dbReference>
<feature type="transmembrane region" description="Helical" evidence="6">
    <location>
        <begin position="127"/>
        <end position="146"/>
    </location>
</feature>
<dbReference type="EMBL" id="JAAXYO010000107">
    <property type="protein sequence ID" value="MBU2788108.1"/>
    <property type="molecule type" value="Genomic_DNA"/>
</dbReference>
<feature type="transmembrane region" description="Helical" evidence="6">
    <location>
        <begin position="200"/>
        <end position="221"/>
    </location>
</feature>
<evidence type="ECO:0000256" key="4">
    <source>
        <dbReference type="ARBA" id="ARBA00022989"/>
    </source>
</evidence>
<dbReference type="Proteomes" id="UP001197378">
    <property type="component" value="Unassembled WGS sequence"/>
</dbReference>
<dbReference type="CDD" id="cd11485">
    <property type="entry name" value="SLC-NCS1sbd_YbbW-like"/>
    <property type="match status" value="1"/>
</dbReference>
<dbReference type="Pfam" id="PF02133">
    <property type="entry name" value="Transp_cyt_pur"/>
    <property type="match status" value="1"/>
</dbReference>
<dbReference type="Gene3D" id="1.10.4160.10">
    <property type="entry name" value="Hydantoin permease"/>
    <property type="match status" value="1"/>
</dbReference>
<feature type="transmembrane region" description="Helical" evidence="6">
    <location>
        <begin position="386"/>
        <end position="412"/>
    </location>
</feature>
<evidence type="ECO:0000256" key="2">
    <source>
        <dbReference type="ARBA" id="ARBA00008974"/>
    </source>
</evidence>
<reference evidence="7" key="1">
    <citation type="journal article" date="2021" name="ISME J.">
        <title>Genomic evolution of the class Acidithiobacillia: deep-branching Proteobacteria living in extreme acidic conditions.</title>
        <authorList>
            <person name="Moya-Beltran A."/>
            <person name="Beard S."/>
            <person name="Rojas-Villalobos C."/>
            <person name="Issotta F."/>
            <person name="Gallardo Y."/>
            <person name="Ulloa R."/>
            <person name="Giaveno A."/>
            <person name="Degli Esposti M."/>
            <person name="Johnson D.B."/>
            <person name="Quatrini R."/>
        </authorList>
    </citation>
    <scope>NUCLEOTIDE SEQUENCE</scope>
    <source>
        <strain evidence="7">VAN18-1</strain>
    </source>
</reference>
<feature type="transmembrane region" description="Helical" evidence="6">
    <location>
        <begin position="472"/>
        <end position="491"/>
    </location>
</feature>
<evidence type="ECO:0000256" key="5">
    <source>
        <dbReference type="ARBA" id="ARBA00023136"/>
    </source>
</evidence>
<evidence type="ECO:0000313" key="8">
    <source>
        <dbReference type="Proteomes" id="UP001197378"/>
    </source>
</evidence>
<feature type="transmembrane region" description="Helical" evidence="6">
    <location>
        <begin position="81"/>
        <end position="106"/>
    </location>
</feature>
<feature type="transmembrane region" description="Helical" evidence="6">
    <location>
        <begin position="50"/>
        <end position="69"/>
    </location>
</feature>
<feature type="transmembrane region" description="Helical" evidence="6">
    <location>
        <begin position="433"/>
        <end position="452"/>
    </location>
</feature>
<comment type="subcellular location">
    <subcellularLocation>
        <location evidence="1">Membrane</location>
        <topology evidence="1">Multi-pass membrane protein</topology>
    </subcellularLocation>
</comment>
<feature type="transmembrane region" description="Helical" evidence="6">
    <location>
        <begin position="241"/>
        <end position="260"/>
    </location>
</feature>
<protein>
    <submittedName>
        <fullName evidence="7">NCS1 family nucleobase:cation symporter-1</fullName>
    </submittedName>
</protein>
<dbReference type="InterPro" id="IPR001248">
    <property type="entry name" value="Pur-cyt_permease"/>
</dbReference>
<dbReference type="PANTHER" id="PTHR30618">
    <property type="entry name" value="NCS1 FAMILY PURINE/PYRIMIDINE TRANSPORTER"/>
    <property type="match status" value="1"/>
</dbReference>
<keyword evidence="5 6" id="KW-0472">Membrane</keyword>
<feature type="transmembrane region" description="Helical" evidence="6">
    <location>
        <begin position="158"/>
        <end position="179"/>
    </location>
</feature>
<dbReference type="InterPro" id="IPR045225">
    <property type="entry name" value="Uracil/uridine/allantoin_perm"/>
</dbReference>
<name>A0AAE2YQI5_9PROT</name>
<keyword evidence="4 6" id="KW-1133">Transmembrane helix</keyword>
<dbReference type="AlphaFoldDB" id="A0AAE2YQI5"/>